<name>A0ABT7U2D8_9BACE</name>
<feature type="transmembrane region" description="Helical" evidence="7">
    <location>
        <begin position="175"/>
        <end position="193"/>
    </location>
</feature>
<feature type="coiled-coil region" evidence="6">
    <location>
        <begin position="384"/>
        <end position="411"/>
    </location>
</feature>
<gene>
    <name evidence="8" type="ORF">QUW02_01825</name>
</gene>
<keyword evidence="2" id="KW-1003">Cell membrane</keyword>
<dbReference type="PANTHER" id="PTHR10010:SF46">
    <property type="entry name" value="SODIUM-DEPENDENT PHOSPHATE TRANSPORT PROTEIN 2B"/>
    <property type="match status" value="1"/>
</dbReference>
<dbReference type="Gene3D" id="1.20.58.220">
    <property type="entry name" value="Phosphate transport system protein phou homolog 2, domain 2"/>
    <property type="match status" value="1"/>
</dbReference>
<reference evidence="9" key="1">
    <citation type="submission" date="2023-07" db="EMBL/GenBank/DDBJ databases">
        <title>Identification and characterization of horizontal gene transfer across gut microbiota members of farm animals based on homology search.</title>
        <authorList>
            <person name="Schwarzerova J."/>
            <person name="Nykrynova M."/>
            <person name="Jureckova K."/>
            <person name="Cejkova D."/>
            <person name="Rychlik I."/>
        </authorList>
    </citation>
    <scope>NUCLEOTIDE SEQUENCE [LARGE SCALE GENOMIC DNA]</scope>
    <source>
        <strain evidence="9">ET4</strain>
    </source>
</reference>
<keyword evidence="5 7" id="KW-0472">Membrane</keyword>
<feature type="transmembrane region" description="Helical" evidence="7">
    <location>
        <begin position="289"/>
        <end position="313"/>
    </location>
</feature>
<keyword evidence="9" id="KW-1185">Reference proteome</keyword>
<dbReference type="InterPro" id="IPR003841">
    <property type="entry name" value="Na/Pi_transpt"/>
</dbReference>
<feature type="transmembrane region" description="Helical" evidence="7">
    <location>
        <begin position="48"/>
        <end position="74"/>
    </location>
</feature>
<dbReference type="SUPFAM" id="SSF109755">
    <property type="entry name" value="PhoU-like"/>
    <property type="match status" value="1"/>
</dbReference>
<evidence type="ECO:0000256" key="4">
    <source>
        <dbReference type="ARBA" id="ARBA00022989"/>
    </source>
</evidence>
<feature type="transmembrane region" description="Helical" evidence="7">
    <location>
        <begin position="81"/>
        <end position="102"/>
    </location>
</feature>
<keyword evidence="4 7" id="KW-1133">Transmembrane helix</keyword>
<evidence type="ECO:0000256" key="7">
    <source>
        <dbReference type="SAM" id="Phobius"/>
    </source>
</evidence>
<sequence>MMILAFLKLLGCLGLLMYGMKLLGESLQKMAGNQLRHILDTLTTNRFTSLISGALITAVIQSSSATSVMTIGFVHAGMLTFIQGVSIIMGASIGNTLIAWLMAAEFNFAISYYIFAFFCLAIWLVNTRRFRSMGESLFGLCFMFLGLRLLCEFADNMELSQNTSLISFFGIFNEGFVSYFILLIIGAILIVLIQSSAALMATSMILCSTGLLSIPSGIALVLGENLGRAIITCKSAYAANITARRVAAAQLIFNLSGIAWVFAIFPFVTEYLYHIISQAAENELTDRNLPVYILAAFHTSFNLLNVALFIWLVKPLERVTATLVPQNEKDEDDGELRYITGGLLATPELSVLEAQKEIRNFADLTHRMFTQVRFLLSVNKNQEFQEIYLKIKKLESSSDELEEEIAGYLGEVSNDLLSSETKNQIRCMLREVSELESIADSCYIIARVISHKYHGKEQFTSKQQNHLHQLFLLTEQALEEMKRINSMRRPLAEGRTVSFINQEIKNFKKQLRNQNAADINNHEYSYHLGTLYLDIINECEKIGEYIQNIIEAKIESVSHTS</sequence>
<dbReference type="InterPro" id="IPR038078">
    <property type="entry name" value="PhoU-like_sf"/>
</dbReference>
<dbReference type="EMBL" id="JAUDCF010000002">
    <property type="protein sequence ID" value="MDM8144676.1"/>
    <property type="molecule type" value="Genomic_DNA"/>
</dbReference>
<dbReference type="NCBIfam" id="NF037997">
    <property type="entry name" value="Na_Pi_symport"/>
    <property type="match status" value="1"/>
</dbReference>
<keyword evidence="6" id="KW-0175">Coiled coil</keyword>
<feature type="transmembrane region" description="Helical" evidence="7">
    <location>
        <begin position="137"/>
        <end position="155"/>
    </location>
</feature>
<evidence type="ECO:0000313" key="9">
    <source>
        <dbReference type="Proteomes" id="UP001228403"/>
    </source>
</evidence>
<feature type="transmembrane region" description="Helical" evidence="7">
    <location>
        <begin position="251"/>
        <end position="269"/>
    </location>
</feature>
<proteinExistence type="predicted"/>
<evidence type="ECO:0000313" key="8">
    <source>
        <dbReference type="EMBL" id="MDM8144676.1"/>
    </source>
</evidence>
<evidence type="ECO:0000256" key="3">
    <source>
        <dbReference type="ARBA" id="ARBA00022692"/>
    </source>
</evidence>
<evidence type="ECO:0000256" key="1">
    <source>
        <dbReference type="ARBA" id="ARBA00004651"/>
    </source>
</evidence>
<dbReference type="Proteomes" id="UP001228403">
    <property type="component" value="Unassembled WGS sequence"/>
</dbReference>
<organism evidence="8 9">
    <name type="scientific">Bacteroides eggerthii</name>
    <dbReference type="NCBI Taxonomy" id="28111"/>
    <lineage>
        <taxon>Bacteria</taxon>
        <taxon>Pseudomonadati</taxon>
        <taxon>Bacteroidota</taxon>
        <taxon>Bacteroidia</taxon>
        <taxon>Bacteroidales</taxon>
        <taxon>Bacteroidaceae</taxon>
        <taxon>Bacteroides</taxon>
    </lineage>
</organism>
<accession>A0ABT7U2D8</accession>
<comment type="caution">
    <text evidence="8">The sequence shown here is derived from an EMBL/GenBank/DDBJ whole genome shotgun (WGS) entry which is preliminary data.</text>
</comment>
<evidence type="ECO:0000256" key="6">
    <source>
        <dbReference type="SAM" id="Coils"/>
    </source>
</evidence>
<comment type="subcellular location">
    <subcellularLocation>
        <location evidence="1">Cell membrane</location>
        <topology evidence="1">Multi-pass membrane protein</topology>
    </subcellularLocation>
</comment>
<evidence type="ECO:0000256" key="5">
    <source>
        <dbReference type="ARBA" id="ARBA00023136"/>
    </source>
</evidence>
<dbReference type="Pfam" id="PF02690">
    <property type="entry name" value="Na_Pi_cotrans"/>
    <property type="match status" value="1"/>
</dbReference>
<dbReference type="PANTHER" id="PTHR10010">
    <property type="entry name" value="SOLUTE CARRIER FAMILY 34 SODIUM PHOSPHATE , MEMBER 2-RELATED"/>
    <property type="match status" value="1"/>
</dbReference>
<keyword evidence="3 7" id="KW-0812">Transmembrane</keyword>
<feature type="transmembrane region" description="Helical" evidence="7">
    <location>
        <begin position="108"/>
        <end position="125"/>
    </location>
</feature>
<evidence type="ECO:0000256" key="2">
    <source>
        <dbReference type="ARBA" id="ARBA00022475"/>
    </source>
</evidence>
<protein>
    <submittedName>
        <fullName evidence="8">Na/Pi symporter</fullName>
    </submittedName>
</protein>